<dbReference type="AlphaFoldDB" id="A0AA40CAZ9"/>
<dbReference type="Proteomes" id="UP001175000">
    <property type="component" value="Unassembled WGS sequence"/>
</dbReference>
<evidence type="ECO:0000313" key="2">
    <source>
        <dbReference type="Proteomes" id="UP001175000"/>
    </source>
</evidence>
<reference evidence="1" key="1">
    <citation type="submission" date="2023-06" db="EMBL/GenBank/DDBJ databases">
        <title>Genome-scale phylogeny and comparative genomics of the fungal order Sordariales.</title>
        <authorList>
            <consortium name="Lawrence Berkeley National Laboratory"/>
            <person name="Hensen N."/>
            <person name="Bonometti L."/>
            <person name="Westerberg I."/>
            <person name="Brannstrom I.O."/>
            <person name="Guillou S."/>
            <person name="Cros-Aarteil S."/>
            <person name="Calhoun S."/>
            <person name="Haridas S."/>
            <person name="Kuo A."/>
            <person name="Mondo S."/>
            <person name="Pangilinan J."/>
            <person name="Riley R."/>
            <person name="Labutti K."/>
            <person name="Andreopoulos B."/>
            <person name="Lipzen A."/>
            <person name="Chen C."/>
            <person name="Yanf M."/>
            <person name="Daum C."/>
            <person name="Ng V."/>
            <person name="Clum A."/>
            <person name="Steindorff A."/>
            <person name="Ohm R."/>
            <person name="Martin F."/>
            <person name="Silar P."/>
            <person name="Natvig D."/>
            <person name="Lalanne C."/>
            <person name="Gautier V."/>
            <person name="Ament-Velasquez S.L."/>
            <person name="Kruys A."/>
            <person name="Hutchinson M.I."/>
            <person name="Powell A.J."/>
            <person name="Barry K."/>
            <person name="Miller A.N."/>
            <person name="Grigoriev I.V."/>
            <person name="Debuchy R."/>
            <person name="Gladieux P."/>
            <person name="Thoren M.H."/>
            <person name="Johannesson H."/>
        </authorList>
    </citation>
    <scope>NUCLEOTIDE SEQUENCE</scope>
    <source>
        <strain evidence="1">CBS 606.72</strain>
    </source>
</reference>
<proteinExistence type="predicted"/>
<protein>
    <submittedName>
        <fullName evidence="1">Uncharacterized protein</fullName>
    </submittedName>
</protein>
<evidence type="ECO:0000313" key="1">
    <source>
        <dbReference type="EMBL" id="KAK0631702.1"/>
    </source>
</evidence>
<sequence>MHMIPILDLSFVVFRGREAADAKRETNAGSRGLHFPRISMFPAGAEWACLRPALKSGLASFWNAGKTGNLFFSPSDSGRHYSLCQSVNNYRSFSGNHVDGFLPSRKITRETTWVVQSHTSCKRTVKCNPPRPKQLSRCCRTARQDKTSGLWYLGAREMAKRQSVRCGGAEFDTECVLRASARFVDAAIFEFRIEQATRVTLAGSRDRKRVKPGDGPALCRY</sequence>
<dbReference type="EMBL" id="JAULSU010000001">
    <property type="protein sequence ID" value="KAK0631702.1"/>
    <property type="molecule type" value="Genomic_DNA"/>
</dbReference>
<organism evidence="1 2">
    <name type="scientific">Immersiella caudata</name>
    <dbReference type="NCBI Taxonomy" id="314043"/>
    <lineage>
        <taxon>Eukaryota</taxon>
        <taxon>Fungi</taxon>
        <taxon>Dikarya</taxon>
        <taxon>Ascomycota</taxon>
        <taxon>Pezizomycotina</taxon>
        <taxon>Sordariomycetes</taxon>
        <taxon>Sordariomycetidae</taxon>
        <taxon>Sordariales</taxon>
        <taxon>Lasiosphaeriaceae</taxon>
        <taxon>Immersiella</taxon>
    </lineage>
</organism>
<name>A0AA40CAZ9_9PEZI</name>
<keyword evidence="2" id="KW-1185">Reference proteome</keyword>
<comment type="caution">
    <text evidence="1">The sequence shown here is derived from an EMBL/GenBank/DDBJ whole genome shotgun (WGS) entry which is preliminary data.</text>
</comment>
<accession>A0AA40CAZ9</accession>
<gene>
    <name evidence="1" type="ORF">B0T14DRAFT_8361</name>
</gene>